<evidence type="ECO:0000313" key="2">
    <source>
        <dbReference type="EMBL" id="KAL0471010.1"/>
    </source>
</evidence>
<proteinExistence type="predicted"/>
<dbReference type="Proteomes" id="UP001451303">
    <property type="component" value="Unassembled WGS sequence"/>
</dbReference>
<comment type="caution">
    <text evidence="2">The sequence shown here is derived from an EMBL/GenBank/DDBJ whole genome shotgun (WGS) entry which is preliminary data.</text>
</comment>
<protein>
    <submittedName>
        <fullName evidence="2">Uncharacterized protein</fullName>
    </submittedName>
</protein>
<dbReference type="EMBL" id="JAVLET010000004">
    <property type="protein sequence ID" value="KAL0471010.1"/>
    <property type="molecule type" value="Genomic_DNA"/>
</dbReference>
<organism evidence="2 3">
    <name type="scientific">Neurospora intermedia</name>
    <dbReference type="NCBI Taxonomy" id="5142"/>
    <lineage>
        <taxon>Eukaryota</taxon>
        <taxon>Fungi</taxon>
        <taxon>Dikarya</taxon>
        <taxon>Ascomycota</taxon>
        <taxon>Pezizomycotina</taxon>
        <taxon>Sordariomycetes</taxon>
        <taxon>Sordariomycetidae</taxon>
        <taxon>Sordariales</taxon>
        <taxon>Sordariaceae</taxon>
        <taxon>Neurospora</taxon>
    </lineage>
</organism>
<accession>A0ABR3DE92</accession>
<evidence type="ECO:0000256" key="1">
    <source>
        <dbReference type="SAM" id="MobiDB-lite"/>
    </source>
</evidence>
<sequence length="73" mass="7775">MHGSSCPKCGAASDGSSKSCGSCGAVSWTINQSISPSFIHSLSLTHHHPTSLIPKTIHPYTYTHAHTQKEITQ</sequence>
<reference evidence="2 3" key="1">
    <citation type="submission" date="2023-09" db="EMBL/GenBank/DDBJ databases">
        <title>Multi-omics analysis of a traditional fermented food reveals byproduct-associated fungal strains for waste-to-food upcycling.</title>
        <authorList>
            <consortium name="Lawrence Berkeley National Laboratory"/>
            <person name="Rekdal V.M."/>
            <person name="Villalobos-Escobedo J.M."/>
            <person name="Rodriguez-Valeron N."/>
            <person name="Garcia M.O."/>
            <person name="Vasquez D.P."/>
            <person name="Damayanti I."/>
            <person name="Sorensen P.M."/>
            <person name="Baidoo E.E."/>
            <person name="De Carvalho A.C."/>
            <person name="Riley R."/>
            <person name="Lipzen A."/>
            <person name="He G."/>
            <person name="Yan M."/>
            <person name="Haridas S."/>
            <person name="Daum C."/>
            <person name="Yoshinaga Y."/>
            <person name="Ng V."/>
            <person name="Grigoriev I.V."/>
            <person name="Munk R."/>
            <person name="Nuraida L."/>
            <person name="Wijaya C.H."/>
            <person name="Morales P.-C."/>
            <person name="Keasling J.D."/>
        </authorList>
    </citation>
    <scope>NUCLEOTIDE SEQUENCE [LARGE SCALE GENOMIC DNA]</scope>
    <source>
        <strain evidence="2 3">FGSC 2613</strain>
    </source>
</reference>
<evidence type="ECO:0000313" key="3">
    <source>
        <dbReference type="Proteomes" id="UP001451303"/>
    </source>
</evidence>
<name>A0ABR3DE92_NEUIN</name>
<feature type="compositionally biased region" description="Low complexity" evidence="1">
    <location>
        <begin position="9"/>
        <end position="23"/>
    </location>
</feature>
<feature type="region of interest" description="Disordered" evidence="1">
    <location>
        <begin position="1"/>
        <end position="23"/>
    </location>
</feature>
<gene>
    <name evidence="2" type="ORF">QR685DRAFT_525221</name>
</gene>
<keyword evidence="3" id="KW-1185">Reference proteome</keyword>